<evidence type="ECO:0000313" key="1">
    <source>
        <dbReference type="EMBL" id="APA89743.1"/>
    </source>
</evidence>
<sequence length="68" mass="7815">MLQDIEATYFTTASTRLASFGSSRAEFVDIKRRNISIRIVVANDLVWAVRFLGTRFAYCKYSDTSQQQ</sequence>
<reference evidence="1" key="1">
    <citation type="submission" date="2016-09" db="EMBL/GenBank/DDBJ databases">
        <title>The Complete Genome of Burkholderia sprentiae wsm5005.</title>
        <authorList>
            <person name="De Meyer S."/>
            <person name="Wang P."/>
            <person name="Terpolilli J."/>
        </authorList>
    </citation>
    <scope>NUCLEOTIDE SEQUENCE [LARGE SCALE GENOMIC DNA]</scope>
    <source>
        <strain evidence="1">WSM5005</strain>
        <plasmid evidence="1">pl1WSM5005</plasmid>
    </source>
</reference>
<keyword evidence="1" id="KW-0614">Plasmid</keyword>
<gene>
    <name evidence="1" type="ORF">BJG93_30200</name>
</gene>
<dbReference type="AlphaFoldDB" id="A0A1I9YU77"/>
<dbReference type="EMBL" id="CP017563">
    <property type="protein sequence ID" value="APA89743.1"/>
    <property type="molecule type" value="Genomic_DNA"/>
</dbReference>
<accession>A0A1I9YU77</accession>
<proteinExistence type="predicted"/>
<name>A0A1I9YU77_9BURK</name>
<organism evidence="1">
    <name type="scientific">Paraburkholderia sprentiae WSM5005</name>
    <dbReference type="NCBI Taxonomy" id="754502"/>
    <lineage>
        <taxon>Bacteria</taxon>
        <taxon>Pseudomonadati</taxon>
        <taxon>Pseudomonadota</taxon>
        <taxon>Betaproteobacteria</taxon>
        <taxon>Burkholderiales</taxon>
        <taxon>Burkholderiaceae</taxon>
        <taxon>Paraburkholderia</taxon>
    </lineage>
</organism>
<geneLocation type="plasmid" evidence="1">
    <name>pl1WSM5005</name>
</geneLocation>
<protein>
    <submittedName>
        <fullName evidence="1">Uncharacterized protein</fullName>
    </submittedName>
</protein>